<name>A0A446D108_9BURK</name>
<feature type="domain" description="Major facilitator superfamily (MFS) profile" evidence="9">
    <location>
        <begin position="1"/>
        <end position="379"/>
    </location>
</feature>
<evidence type="ECO:0000256" key="8">
    <source>
        <dbReference type="SAM" id="Phobius"/>
    </source>
</evidence>
<dbReference type="PANTHER" id="PTHR43271">
    <property type="entry name" value="BLL2771 PROTEIN"/>
    <property type="match status" value="1"/>
</dbReference>
<feature type="transmembrane region" description="Helical" evidence="8">
    <location>
        <begin position="291"/>
        <end position="312"/>
    </location>
</feature>
<feature type="transmembrane region" description="Helical" evidence="8">
    <location>
        <begin position="31"/>
        <end position="52"/>
    </location>
</feature>
<dbReference type="InterPro" id="IPR036259">
    <property type="entry name" value="MFS_trans_sf"/>
</dbReference>
<feature type="transmembrane region" description="Helical" evidence="8">
    <location>
        <begin position="123"/>
        <end position="142"/>
    </location>
</feature>
<feature type="transmembrane region" description="Helical" evidence="8">
    <location>
        <begin position="234"/>
        <end position="258"/>
    </location>
</feature>
<dbReference type="InterPro" id="IPR011701">
    <property type="entry name" value="MFS"/>
</dbReference>
<gene>
    <name evidence="10" type="primary">ymfD</name>
    <name evidence="10" type="ORF">AVE30378_06145</name>
</gene>
<evidence type="ECO:0000256" key="5">
    <source>
        <dbReference type="ARBA" id="ARBA00022692"/>
    </source>
</evidence>
<evidence type="ECO:0000313" key="11">
    <source>
        <dbReference type="Proteomes" id="UP000289465"/>
    </source>
</evidence>
<dbReference type="SUPFAM" id="SSF103473">
    <property type="entry name" value="MFS general substrate transporter"/>
    <property type="match status" value="1"/>
</dbReference>
<dbReference type="PROSITE" id="PS50850">
    <property type="entry name" value="MFS"/>
    <property type="match status" value="1"/>
</dbReference>
<dbReference type="EMBL" id="UFQC01000065">
    <property type="protein sequence ID" value="SSW73798.1"/>
    <property type="molecule type" value="Genomic_DNA"/>
</dbReference>
<comment type="similarity">
    <text evidence="2">Belongs to the major facilitator superfamily.</text>
</comment>
<feature type="transmembrane region" description="Helical" evidence="8">
    <location>
        <begin position="265"/>
        <end position="285"/>
    </location>
</feature>
<feature type="transmembrane region" description="Helical" evidence="8">
    <location>
        <begin position="94"/>
        <end position="111"/>
    </location>
</feature>
<evidence type="ECO:0000256" key="2">
    <source>
        <dbReference type="ARBA" id="ARBA00008335"/>
    </source>
</evidence>
<evidence type="ECO:0000256" key="6">
    <source>
        <dbReference type="ARBA" id="ARBA00022989"/>
    </source>
</evidence>
<feature type="transmembrane region" description="Helical" evidence="8">
    <location>
        <begin position="351"/>
        <end position="373"/>
    </location>
</feature>
<keyword evidence="7 8" id="KW-0472">Membrane</keyword>
<keyword evidence="3" id="KW-0813">Transport</keyword>
<feature type="transmembrane region" description="Helical" evidence="8">
    <location>
        <begin position="204"/>
        <end position="222"/>
    </location>
</feature>
<evidence type="ECO:0000259" key="9">
    <source>
        <dbReference type="PROSITE" id="PS50850"/>
    </source>
</evidence>
<proteinExistence type="inferred from homology"/>
<dbReference type="GO" id="GO:0005886">
    <property type="term" value="C:plasma membrane"/>
    <property type="evidence" value="ECO:0007669"/>
    <property type="project" value="UniProtKB-SubCell"/>
</dbReference>
<dbReference type="PANTHER" id="PTHR43271:SF2">
    <property type="entry name" value="BLL2771 PROTEIN"/>
    <property type="match status" value="1"/>
</dbReference>
<dbReference type="Gene3D" id="1.20.1250.20">
    <property type="entry name" value="MFS general substrate transporter like domains"/>
    <property type="match status" value="1"/>
</dbReference>
<protein>
    <submittedName>
        <fullName evidence="10">Bacillibactin exporter</fullName>
    </submittedName>
</protein>
<evidence type="ECO:0000256" key="4">
    <source>
        <dbReference type="ARBA" id="ARBA00022475"/>
    </source>
</evidence>
<comment type="subcellular location">
    <subcellularLocation>
        <location evidence="1">Cell membrane</location>
        <topology evidence="1">Multi-pass membrane protein</topology>
    </subcellularLocation>
</comment>
<dbReference type="Pfam" id="PF07690">
    <property type="entry name" value="MFS_1"/>
    <property type="match status" value="1"/>
</dbReference>
<dbReference type="GO" id="GO:0022857">
    <property type="term" value="F:transmembrane transporter activity"/>
    <property type="evidence" value="ECO:0007669"/>
    <property type="project" value="InterPro"/>
</dbReference>
<accession>A0A446D108</accession>
<dbReference type="InterPro" id="IPR020846">
    <property type="entry name" value="MFS_dom"/>
</dbReference>
<dbReference type="Proteomes" id="UP000289465">
    <property type="component" value="Unassembled WGS sequence"/>
</dbReference>
<reference evidence="10 11" key="1">
    <citation type="submission" date="2018-07" db="EMBL/GenBank/DDBJ databases">
        <authorList>
            <person name="Peeters C."/>
        </authorList>
    </citation>
    <scope>NUCLEOTIDE SEQUENCE [LARGE SCALE GENOMIC DNA]</scope>
    <source>
        <strain evidence="10 11">LMG 30378</strain>
    </source>
</reference>
<sequence length="385" mass="40141">MLILCALAVVSLLYVPLPILPQLARNFHLAPGMAAGVMSAFGLAYAIGFMVFGPLSDRLGRRRVMVWGLFALALISAAITWADSVPLLIAGRALQGFAAATFPPVVIAYLAERGTPRQRTWGVAWISTAFLSAGLLGQIYGATVAGRWGLGVAMLPMAVVYACTAMALFMTPPDVRLASSRPSAWLAGYRPLGSLLADARLWRVYGPALLLLMCFVTFYMALDTHAGAALRAQGITPLIVRAVALPAFLVPLAVAVVMPRLGAPHMITIGLCTATAGLGLCAWAGSEYLHGLLAASVLFVTGIGISVPSLIARVAGLADASVRGLAVALYTFVLFVGASLGPWLAQSTAHWPLAHTLSLLTALLGAAALYVFTGRNVAASSMKSA</sequence>
<evidence type="ECO:0000256" key="7">
    <source>
        <dbReference type="ARBA" id="ARBA00023136"/>
    </source>
</evidence>
<evidence type="ECO:0000256" key="3">
    <source>
        <dbReference type="ARBA" id="ARBA00022448"/>
    </source>
</evidence>
<feature type="transmembrane region" description="Helical" evidence="8">
    <location>
        <begin position="148"/>
        <end position="171"/>
    </location>
</feature>
<organism evidence="10 11">
    <name type="scientific">Achromobacter veterisilvae</name>
    <dbReference type="NCBI Taxonomy" id="2069367"/>
    <lineage>
        <taxon>Bacteria</taxon>
        <taxon>Pseudomonadati</taxon>
        <taxon>Pseudomonadota</taxon>
        <taxon>Betaproteobacteria</taxon>
        <taxon>Burkholderiales</taxon>
        <taxon>Alcaligenaceae</taxon>
        <taxon>Achromobacter</taxon>
    </lineage>
</organism>
<dbReference type="AlphaFoldDB" id="A0A446D108"/>
<keyword evidence="4" id="KW-1003">Cell membrane</keyword>
<evidence type="ECO:0000256" key="1">
    <source>
        <dbReference type="ARBA" id="ARBA00004651"/>
    </source>
</evidence>
<evidence type="ECO:0000313" key="10">
    <source>
        <dbReference type="EMBL" id="SSW73798.1"/>
    </source>
</evidence>
<keyword evidence="5 8" id="KW-0812">Transmembrane</keyword>
<keyword evidence="6 8" id="KW-1133">Transmembrane helix</keyword>
<feature type="transmembrane region" description="Helical" evidence="8">
    <location>
        <begin position="324"/>
        <end position="345"/>
    </location>
</feature>
<feature type="transmembrane region" description="Helical" evidence="8">
    <location>
        <begin position="64"/>
        <end position="82"/>
    </location>
</feature>